<reference evidence="1" key="2">
    <citation type="journal article" date="2015" name="Fish Shellfish Immunol.">
        <title>Early steps in the European eel (Anguilla anguilla)-Vibrio vulnificus interaction in the gills: Role of the RtxA13 toxin.</title>
        <authorList>
            <person name="Callol A."/>
            <person name="Pajuelo D."/>
            <person name="Ebbesson L."/>
            <person name="Teles M."/>
            <person name="MacKenzie S."/>
            <person name="Amaro C."/>
        </authorList>
    </citation>
    <scope>NUCLEOTIDE SEQUENCE</scope>
</reference>
<protein>
    <submittedName>
        <fullName evidence="1">Uncharacterized protein</fullName>
    </submittedName>
</protein>
<dbReference type="AlphaFoldDB" id="A0A0E9Y0L3"/>
<sequence>MRKKFMCFSGFSGIWLPCLIAMSTMDLSISESL</sequence>
<accession>A0A0E9Y0L3</accession>
<organism evidence="1">
    <name type="scientific">Anguilla anguilla</name>
    <name type="common">European freshwater eel</name>
    <name type="synonym">Muraena anguilla</name>
    <dbReference type="NCBI Taxonomy" id="7936"/>
    <lineage>
        <taxon>Eukaryota</taxon>
        <taxon>Metazoa</taxon>
        <taxon>Chordata</taxon>
        <taxon>Craniata</taxon>
        <taxon>Vertebrata</taxon>
        <taxon>Euteleostomi</taxon>
        <taxon>Actinopterygii</taxon>
        <taxon>Neopterygii</taxon>
        <taxon>Teleostei</taxon>
        <taxon>Anguilliformes</taxon>
        <taxon>Anguillidae</taxon>
        <taxon>Anguilla</taxon>
    </lineage>
</organism>
<proteinExistence type="predicted"/>
<name>A0A0E9Y0L3_ANGAN</name>
<dbReference type="EMBL" id="GBXM01000050">
    <property type="protein sequence ID" value="JAI08528.1"/>
    <property type="molecule type" value="Transcribed_RNA"/>
</dbReference>
<reference evidence="1" key="1">
    <citation type="submission" date="2014-11" db="EMBL/GenBank/DDBJ databases">
        <authorList>
            <person name="Amaro Gonzalez C."/>
        </authorList>
    </citation>
    <scope>NUCLEOTIDE SEQUENCE</scope>
</reference>
<evidence type="ECO:0000313" key="1">
    <source>
        <dbReference type="EMBL" id="JAI08528.1"/>
    </source>
</evidence>